<keyword evidence="1" id="KW-0808">Transferase</keyword>
<dbReference type="PATRIC" id="fig|1429438.4.peg.3501"/>
<name>W4LKY6_ENTF1</name>
<dbReference type="Proteomes" id="UP000019141">
    <property type="component" value="Unassembled WGS sequence"/>
</dbReference>
<keyword evidence="2" id="KW-0547">Nucleotide-binding</keyword>
<comment type="caution">
    <text evidence="6">The sequence shown here is derived from an EMBL/GenBank/DDBJ whole genome shotgun (WGS) entry which is preliminary data.</text>
</comment>
<dbReference type="EMBL" id="AZHW01000534">
    <property type="protein sequence ID" value="ETW98647.1"/>
    <property type="molecule type" value="Genomic_DNA"/>
</dbReference>
<dbReference type="InterPro" id="IPR006204">
    <property type="entry name" value="GHMP_kinase_N_dom"/>
</dbReference>
<reference evidence="6 7" key="1">
    <citation type="journal article" date="2014" name="Nature">
        <title>An environmental bacterial taxon with a large and distinct metabolic repertoire.</title>
        <authorList>
            <person name="Wilson M.C."/>
            <person name="Mori T."/>
            <person name="Ruckert C."/>
            <person name="Uria A.R."/>
            <person name="Helf M.J."/>
            <person name="Takada K."/>
            <person name="Gernert C."/>
            <person name="Steffens U.A."/>
            <person name="Heycke N."/>
            <person name="Schmitt S."/>
            <person name="Rinke C."/>
            <person name="Helfrich E.J."/>
            <person name="Brachmann A.O."/>
            <person name="Gurgui C."/>
            <person name="Wakimoto T."/>
            <person name="Kracht M."/>
            <person name="Crusemann M."/>
            <person name="Hentschel U."/>
            <person name="Abe I."/>
            <person name="Matsunaga S."/>
            <person name="Kalinowski J."/>
            <person name="Takeyama H."/>
            <person name="Piel J."/>
        </authorList>
    </citation>
    <scope>NUCLEOTIDE SEQUENCE [LARGE SCALE GENOMIC DNA]</scope>
    <source>
        <strain evidence="7">TSY1</strain>
    </source>
</reference>
<dbReference type="InterPro" id="IPR014721">
    <property type="entry name" value="Ribsml_uS5_D2-typ_fold_subgr"/>
</dbReference>
<protein>
    <recommendedName>
        <fullName evidence="5">GHMP kinase N-terminal domain-containing protein</fullName>
    </recommendedName>
</protein>
<feature type="domain" description="GHMP kinase N-terminal" evidence="5">
    <location>
        <begin position="62"/>
        <end position="120"/>
    </location>
</feature>
<evidence type="ECO:0000256" key="4">
    <source>
        <dbReference type="ARBA" id="ARBA00022840"/>
    </source>
</evidence>
<organism evidence="6 7">
    <name type="scientific">Entotheonella factor</name>
    <dbReference type="NCBI Taxonomy" id="1429438"/>
    <lineage>
        <taxon>Bacteria</taxon>
        <taxon>Pseudomonadati</taxon>
        <taxon>Nitrospinota/Tectimicrobiota group</taxon>
        <taxon>Candidatus Tectimicrobiota</taxon>
        <taxon>Candidatus Entotheonellia</taxon>
        <taxon>Candidatus Entotheonellales</taxon>
        <taxon>Candidatus Entotheonellaceae</taxon>
        <taxon>Candidatus Entotheonella</taxon>
    </lineage>
</organism>
<proteinExistence type="predicted"/>
<dbReference type="GO" id="GO:0005524">
    <property type="term" value="F:ATP binding"/>
    <property type="evidence" value="ECO:0007669"/>
    <property type="project" value="UniProtKB-KW"/>
</dbReference>
<keyword evidence="3" id="KW-0418">Kinase</keyword>
<gene>
    <name evidence="6" type="ORF">ETSY1_17895</name>
</gene>
<dbReference type="SUPFAM" id="SSF54211">
    <property type="entry name" value="Ribosomal protein S5 domain 2-like"/>
    <property type="match status" value="1"/>
</dbReference>
<dbReference type="PANTHER" id="PTHR43527:SF1">
    <property type="entry name" value="L-THREONINE KINASE"/>
    <property type="match status" value="1"/>
</dbReference>
<dbReference type="InterPro" id="IPR020568">
    <property type="entry name" value="Ribosomal_Su5_D2-typ_SF"/>
</dbReference>
<keyword evidence="4" id="KW-0067">ATP-binding</keyword>
<evidence type="ECO:0000256" key="3">
    <source>
        <dbReference type="ARBA" id="ARBA00022777"/>
    </source>
</evidence>
<evidence type="ECO:0000259" key="5">
    <source>
        <dbReference type="Pfam" id="PF00288"/>
    </source>
</evidence>
<dbReference type="InterPro" id="IPR012363">
    <property type="entry name" value="PduX"/>
</dbReference>
<evidence type="ECO:0000256" key="2">
    <source>
        <dbReference type="ARBA" id="ARBA00022741"/>
    </source>
</evidence>
<dbReference type="PANTHER" id="PTHR43527">
    <property type="entry name" value="4-DIPHOSPHOCYTIDYL-2-C-METHYL-D-ERYTHRITOL KINASE, CHLOROPLASTIC"/>
    <property type="match status" value="1"/>
</dbReference>
<accession>W4LKY6</accession>
<evidence type="ECO:0000313" key="7">
    <source>
        <dbReference type="Proteomes" id="UP000019141"/>
    </source>
</evidence>
<dbReference type="Gene3D" id="3.30.230.10">
    <property type="match status" value="1"/>
</dbReference>
<dbReference type="PIRSF" id="PIRSF033887">
    <property type="entry name" value="PduX"/>
    <property type="match status" value="1"/>
</dbReference>
<dbReference type="HOGENOM" id="CLU_056896_0_1_7"/>
<dbReference type="GO" id="GO:0016301">
    <property type="term" value="F:kinase activity"/>
    <property type="evidence" value="ECO:0007669"/>
    <property type="project" value="UniProtKB-KW"/>
</dbReference>
<dbReference type="Pfam" id="PF00288">
    <property type="entry name" value="GHMP_kinases_N"/>
    <property type="match status" value="1"/>
</dbReference>
<dbReference type="AlphaFoldDB" id="W4LKY6"/>
<evidence type="ECO:0000313" key="6">
    <source>
        <dbReference type="EMBL" id="ETW98647.1"/>
    </source>
</evidence>
<sequence length="291" mass="30633">MRVAVPGTCGELVQGTLDGIPCLVSCPITAYSVAEVKYGVGTGWRLPPHLVKARTALHYGLEYLDLADSQGHIHLHSDLPHGRGYGSSTADIGATLFALGHAADRVLQPAEAAQLALRVEPTDGSLFPGWVLWDHRGGQICEDLGAPPMLSVIVLDPGGQVDTVAYNRQAHEPILRTLSSQHRDAFTLLQDGIKHGDAATIGAAATLSAVAHQAILPNPLLEITLQLAQDIGAAGVCRAHSGTILGLLLDPHDTDLSEASALARQRYPKNVNIHGLSVIGGGPRRLTSETV</sequence>
<keyword evidence="7" id="KW-1185">Reference proteome</keyword>
<evidence type="ECO:0000256" key="1">
    <source>
        <dbReference type="ARBA" id="ARBA00022679"/>
    </source>
</evidence>